<accession>A0ABZ2KJ81</accession>
<evidence type="ECO:0000256" key="1">
    <source>
        <dbReference type="ARBA" id="ARBA00004167"/>
    </source>
</evidence>
<organism evidence="6 7">
    <name type="scientific">Pendulispora brunnea</name>
    <dbReference type="NCBI Taxonomy" id="2905690"/>
    <lineage>
        <taxon>Bacteria</taxon>
        <taxon>Pseudomonadati</taxon>
        <taxon>Myxococcota</taxon>
        <taxon>Myxococcia</taxon>
        <taxon>Myxococcales</taxon>
        <taxon>Sorangiineae</taxon>
        <taxon>Pendulisporaceae</taxon>
        <taxon>Pendulispora</taxon>
    </lineage>
</organism>
<gene>
    <name evidence="6" type="ORF">LZC95_09225</name>
</gene>
<dbReference type="RefSeq" id="WP_394847630.1">
    <property type="nucleotide sequence ID" value="NZ_CP089982.1"/>
</dbReference>
<name>A0ABZ2KJ81_9BACT</name>
<keyword evidence="7" id="KW-1185">Reference proteome</keyword>
<evidence type="ECO:0000256" key="4">
    <source>
        <dbReference type="ARBA" id="ARBA00023136"/>
    </source>
</evidence>
<evidence type="ECO:0000256" key="5">
    <source>
        <dbReference type="SAM" id="Phobius"/>
    </source>
</evidence>
<dbReference type="InterPro" id="IPR050739">
    <property type="entry name" value="MFP"/>
</dbReference>
<dbReference type="PANTHER" id="PTHR30386">
    <property type="entry name" value="MEMBRANE FUSION SUBUNIT OF EMRAB-TOLC MULTIDRUG EFFLUX PUMP"/>
    <property type="match status" value="1"/>
</dbReference>
<keyword evidence="4 5" id="KW-0472">Membrane</keyword>
<keyword evidence="3 5" id="KW-1133">Transmembrane helix</keyword>
<evidence type="ECO:0000256" key="3">
    <source>
        <dbReference type="ARBA" id="ARBA00022989"/>
    </source>
</evidence>
<feature type="transmembrane region" description="Helical" evidence="5">
    <location>
        <begin position="21"/>
        <end position="39"/>
    </location>
</feature>
<evidence type="ECO:0000313" key="6">
    <source>
        <dbReference type="EMBL" id="WXA97014.1"/>
    </source>
</evidence>
<evidence type="ECO:0000313" key="7">
    <source>
        <dbReference type="Proteomes" id="UP001379533"/>
    </source>
</evidence>
<proteinExistence type="predicted"/>
<keyword evidence="2 5" id="KW-0812">Transmembrane</keyword>
<dbReference type="PRINTS" id="PR01490">
    <property type="entry name" value="RTXTOXIND"/>
</dbReference>
<dbReference type="EMBL" id="CP089982">
    <property type="protein sequence ID" value="WXA97014.1"/>
    <property type="molecule type" value="Genomic_DNA"/>
</dbReference>
<comment type="subcellular location">
    <subcellularLocation>
        <location evidence="1">Membrane</location>
        <topology evidence="1">Single-pass membrane protein</topology>
    </subcellularLocation>
</comment>
<dbReference type="PANTHER" id="PTHR30386:SF26">
    <property type="entry name" value="TRANSPORT PROTEIN COMB"/>
    <property type="match status" value="1"/>
</dbReference>
<protein>
    <submittedName>
        <fullName evidence="6">HlyD family efflux transporter periplasmic adaptor subunit</fullName>
    </submittedName>
</protein>
<dbReference type="Proteomes" id="UP001379533">
    <property type="component" value="Chromosome"/>
</dbReference>
<evidence type="ECO:0000256" key="2">
    <source>
        <dbReference type="ARBA" id="ARBA00022692"/>
    </source>
</evidence>
<reference evidence="6 7" key="1">
    <citation type="submission" date="2021-12" db="EMBL/GenBank/DDBJ databases">
        <title>Discovery of the Pendulisporaceae a myxobacterial family with distinct sporulation behavior and unique specialized metabolism.</title>
        <authorList>
            <person name="Garcia R."/>
            <person name="Popoff A."/>
            <person name="Bader C.D."/>
            <person name="Loehr J."/>
            <person name="Walesch S."/>
            <person name="Walt C."/>
            <person name="Boldt J."/>
            <person name="Bunk B."/>
            <person name="Haeckl F.J.F.P.J."/>
            <person name="Gunesch A.P."/>
            <person name="Birkelbach J."/>
            <person name="Nuebel U."/>
            <person name="Pietschmann T."/>
            <person name="Bach T."/>
            <person name="Mueller R."/>
        </authorList>
    </citation>
    <scope>NUCLEOTIDE SEQUENCE [LARGE SCALE GENOMIC DNA]</scope>
    <source>
        <strain evidence="6 7">MSr12523</strain>
    </source>
</reference>
<sequence length="392" mass="42638">MPTPFSQSLRSLDIDAAHRSAFAFGGTAVLLGAWLFWFMHVRITLHQTSDSGRIEVAEAAKPLNAAINGRISATRLVLGKNVNQGDVLVELDSETEQRQLAEELTRVAIVEPQLEALREQVSAEQDALSSQRLAMRAGIDERRAKQEEAAIDSRLASEEDRRAQRLQGNGLISTRDLLRAQSEAQRKLAAIDAIGHDVQRLWGEGQSRANEGLAHIAQLRLHVAELEGKRRTSLATIDVLRTEIAKRQLRAPADGTIGEVAPEHQIGSFVAAGDRLGSLIPKGHLIAVADFVPENALGRIRRGQEGRMRLEGFPWTQFGTVPVTVRNVASVAHNGRIRVELDLVPNGNPRIPLEHGLPGAVEIDVETSTPARIALRFAGTRLGASVQKGDGP</sequence>